<protein>
    <submittedName>
        <fullName evidence="2">DinB family protein</fullName>
    </submittedName>
</protein>
<name>A0A4V2RZ17_9ACTN</name>
<dbReference type="AlphaFoldDB" id="A0A4V2RZ17"/>
<dbReference type="SUPFAM" id="SSF109854">
    <property type="entry name" value="DinB/YfiT-like putative metalloenzymes"/>
    <property type="match status" value="1"/>
</dbReference>
<evidence type="ECO:0000313" key="3">
    <source>
        <dbReference type="Proteomes" id="UP000294508"/>
    </source>
</evidence>
<comment type="caution">
    <text evidence="2">The sequence shown here is derived from an EMBL/GenBank/DDBJ whole genome shotgun (WGS) entry which is preliminary data.</text>
</comment>
<proteinExistence type="predicted"/>
<dbReference type="Pfam" id="PF12867">
    <property type="entry name" value="DinB_2"/>
    <property type="match status" value="1"/>
</dbReference>
<feature type="domain" description="DinB-like" evidence="1">
    <location>
        <begin position="13"/>
        <end position="160"/>
    </location>
</feature>
<sequence>MDAGWQGLTLGLFRRVRDDVRTSIDGATAEELDRRLGSNSVGWLVWHISRGQDRNLSELTGSTQLWLADDWANRFDRPADPTDTGFGHSAEQAAAFRSPELEFLLAYHAATHGLAETYLASAADDDLGRLVVSPTLGNTHTVEERLAGQLHDSFAHAGQIGLLRGL</sequence>
<keyword evidence="3" id="KW-1185">Reference proteome</keyword>
<reference evidence="2 3" key="1">
    <citation type="journal article" date="2015" name="Stand. Genomic Sci.">
        <title>Genomic Encyclopedia of Bacterial and Archaeal Type Strains, Phase III: the genomes of soil and plant-associated and newly described type strains.</title>
        <authorList>
            <person name="Whitman W.B."/>
            <person name="Woyke T."/>
            <person name="Klenk H.P."/>
            <person name="Zhou Y."/>
            <person name="Lilburn T.G."/>
            <person name="Beck B.J."/>
            <person name="De Vos P."/>
            <person name="Vandamme P."/>
            <person name="Eisen J.A."/>
            <person name="Garrity G."/>
            <person name="Hugenholtz P."/>
            <person name="Kyrpides N.C."/>
        </authorList>
    </citation>
    <scope>NUCLEOTIDE SEQUENCE [LARGE SCALE GENOMIC DNA]</scope>
    <source>
        <strain evidence="2 3">VKM Ac-2572</strain>
    </source>
</reference>
<dbReference type="Proteomes" id="UP000294508">
    <property type="component" value="Unassembled WGS sequence"/>
</dbReference>
<dbReference type="InterPro" id="IPR024775">
    <property type="entry name" value="DinB-like"/>
</dbReference>
<evidence type="ECO:0000313" key="2">
    <source>
        <dbReference type="EMBL" id="TCO23486.1"/>
    </source>
</evidence>
<evidence type="ECO:0000259" key="1">
    <source>
        <dbReference type="Pfam" id="PF12867"/>
    </source>
</evidence>
<gene>
    <name evidence="2" type="ORF">EV652_109314</name>
</gene>
<organism evidence="2 3">
    <name type="scientific">Kribbella steppae</name>
    <dbReference type="NCBI Taxonomy" id="2512223"/>
    <lineage>
        <taxon>Bacteria</taxon>
        <taxon>Bacillati</taxon>
        <taxon>Actinomycetota</taxon>
        <taxon>Actinomycetes</taxon>
        <taxon>Propionibacteriales</taxon>
        <taxon>Kribbellaceae</taxon>
        <taxon>Kribbella</taxon>
    </lineage>
</organism>
<dbReference type="InterPro" id="IPR034660">
    <property type="entry name" value="DinB/YfiT-like"/>
</dbReference>
<dbReference type="EMBL" id="SLWN01000009">
    <property type="protein sequence ID" value="TCO23486.1"/>
    <property type="molecule type" value="Genomic_DNA"/>
</dbReference>
<accession>A0A4V2RZ17</accession>
<dbReference type="Gene3D" id="1.20.120.450">
    <property type="entry name" value="dinb family like domain"/>
    <property type="match status" value="1"/>
</dbReference>